<evidence type="ECO:0000313" key="3">
    <source>
        <dbReference type="Proteomes" id="UP000298663"/>
    </source>
</evidence>
<reference evidence="2 3" key="1">
    <citation type="journal article" date="2015" name="Genome Biol.">
        <title>Comparative genomics of Steinernema reveals deeply conserved gene regulatory networks.</title>
        <authorList>
            <person name="Dillman A.R."/>
            <person name="Macchietto M."/>
            <person name="Porter C.F."/>
            <person name="Rogers A."/>
            <person name="Williams B."/>
            <person name="Antoshechkin I."/>
            <person name="Lee M.M."/>
            <person name="Goodwin Z."/>
            <person name="Lu X."/>
            <person name="Lewis E.E."/>
            <person name="Goodrich-Blair H."/>
            <person name="Stock S.P."/>
            <person name="Adams B.J."/>
            <person name="Sternberg P.W."/>
            <person name="Mortazavi A."/>
        </authorList>
    </citation>
    <scope>NUCLEOTIDE SEQUENCE [LARGE SCALE GENOMIC DNA]</scope>
    <source>
        <strain evidence="2 3">ALL</strain>
    </source>
</reference>
<evidence type="ECO:0000256" key="1">
    <source>
        <dbReference type="SAM" id="MobiDB-lite"/>
    </source>
</evidence>
<feature type="compositionally biased region" description="Polar residues" evidence="1">
    <location>
        <begin position="40"/>
        <end position="52"/>
    </location>
</feature>
<keyword evidence="3" id="KW-1185">Reference proteome</keyword>
<comment type="caution">
    <text evidence="2">The sequence shown here is derived from an EMBL/GenBank/DDBJ whole genome shotgun (WGS) entry which is preliminary data.</text>
</comment>
<reference evidence="2 3" key="2">
    <citation type="journal article" date="2019" name="G3 (Bethesda)">
        <title>Hybrid Assembly of the Genome of the Entomopathogenic Nematode Steinernema carpocapsae Identifies the X-Chromosome.</title>
        <authorList>
            <person name="Serra L."/>
            <person name="Macchietto M."/>
            <person name="Macias-Munoz A."/>
            <person name="McGill C.J."/>
            <person name="Rodriguez I.M."/>
            <person name="Rodriguez B."/>
            <person name="Murad R."/>
            <person name="Mortazavi A."/>
        </authorList>
    </citation>
    <scope>NUCLEOTIDE SEQUENCE [LARGE SCALE GENOMIC DNA]</scope>
    <source>
        <strain evidence="2 3">ALL</strain>
    </source>
</reference>
<protein>
    <submittedName>
        <fullName evidence="2">Uncharacterized protein</fullName>
    </submittedName>
</protein>
<proteinExistence type="predicted"/>
<name>A0A4U5P8N7_STECR</name>
<feature type="region of interest" description="Disordered" evidence="1">
    <location>
        <begin position="40"/>
        <end position="68"/>
    </location>
</feature>
<evidence type="ECO:0000313" key="2">
    <source>
        <dbReference type="EMBL" id="TKR92460.1"/>
    </source>
</evidence>
<dbReference type="AlphaFoldDB" id="A0A4U5P8N7"/>
<accession>A0A4U5P8N7</accession>
<organism evidence="2 3">
    <name type="scientific">Steinernema carpocapsae</name>
    <name type="common">Entomopathogenic nematode</name>
    <dbReference type="NCBI Taxonomy" id="34508"/>
    <lineage>
        <taxon>Eukaryota</taxon>
        <taxon>Metazoa</taxon>
        <taxon>Ecdysozoa</taxon>
        <taxon>Nematoda</taxon>
        <taxon>Chromadorea</taxon>
        <taxon>Rhabditida</taxon>
        <taxon>Tylenchina</taxon>
        <taxon>Panagrolaimomorpha</taxon>
        <taxon>Strongyloidoidea</taxon>
        <taxon>Steinernematidae</taxon>
        <taxon>Steinernema</taxon>
    </lineage>
</organism>
<dbReference type="Proteomes" id="UP000298663">
    <property type="component" value="Unassembled WGS sequence"/>
</dbReference>
<sequence length="68" mass="7672">MQPRRAQSTPQWSRPRSCSDYLEQYSFLLLALELITFESTSAARGGSRTPSRVGNEASENEQYAENTT</sequence>
<dbReference type="EMBL" id="AZBU02000002">
    <property type="protein sequence ID" value="TKR92460.1"/>
    <property type="molecule type" value="Genomic_DNA"/>
</dbReference>
<gene>
    <name evidence="2" type="ORF">L596_007107</name>
</gene>